<organism evidence="1 2">
    <name type="scientific">Streptomyces cacaoi</name>
    <dbReference type="NCBI Taxonomy" id="1898"/>
    <lineage>
        <taxon>Bacteria</taxon>
        <taxon>Bacillati</taxon>
        <taxon>Actinomycetota</taxon>
        <taxon>Actinomycetes</taxon>
        <taxon>Kitasatosporales</taxon>
        <taxon>Streptomycetaceae</taxon>
        <taxon>Streptomyces</taxon>
    </lineage>
</organism>
<dbReference type="Proteomes" id="UP000319210">
    <property type="component" value="Unassembled WGS sequence"/>
</dbReference>
<name>A0A4Y3QUS9_STRCI</name>
<comment type="caution">
    <text evidence="1">The sequence shown here is derived from an EMBL/GenBank/DDBJ whole genome shotgun (WGS) entry which is preliminary data.</text>
</comment>
<reference evidence="1 2" key="1">
    <citation type="submission" date="2019-06" db="EMBL/GenBank/DDBJ databases">
        <title>Whole genome shotgun sequence of Streptomyces cacaoi subsp. cacaoi NBRC 12748.</title>
        <authorList>
            <person name="Hosoyama A."/>
            <person name="Uohara A."/>
            <person name="Ohji S."/>
            <person name="Ichikawa N."/>
        </authorList>
    </citation>
    <scope>NUCLEOTIDE SEQUENCE [LARGE SCALE GENOMIC DNA]</scope>
    <source>
        <strain evidence="1 2">NBRC 12748</strain>
    </source>
</reference>
<keyword evidence="2" id="KW-1185">Reference proteome</keyword>
<gene>
    <name evidence="1" type="ORF">SCA03_17050</name>
</gene>
<accession>A0A4Y3QUS9</accession>
<evidence type="ECO:0000313" key="2">
    <source>
        <dbReference type="Proteomes" id="UP000319210"/>
    </source>
</evidence>
<evidence type="ECO:0000313" key="1">
    <source>
        <dbReference type="EMBL" id="GEB49154.1"/>
    </source>
</evidence>
<sequence length="142" mass="15340">MTGFKRKVMRNVLTTAVAGVLGIAGTVGLGGSAHAAGSWVQVMTTDDRPGGLAQFAGFSAPEYLMVCDRQGDNWAAFGKLWVRSGGKWVQRKALRDGSHDGKCKRSNINVREGRKVKVKVCLMRGSGSNKVYRHCNQKTGRA</sequence>
<dbReference type="EMBL" id="BJMM01000006">
    <property type="protein sequence ID" value="GEB49154.1"/>
    <property type="molecule type" value="Genomic_DNA"/>
</dbReference>
<protein>
    <submittedName>
        <fullName evidence="1">Uncharacterized protein</fullName>
    </submittedName>
</protein>
<proteinExistence type="predicted"/>
<dbReference type="AlphaFoldDB" id="A0A4Y3QUS9"/>
<dbReference type="RefSeq" id="WP_141275282.1">
    <property type="nucleotide sequence ID" value="NZ_BJMM01000006.1"/>
</dbReference>